<gene>
    <name evidence="1" type="ORF">SAMN05216186_10270</name>
</gene>
<proteinExistence type="predicted"/>
<dbReference type="Proteomes" id="UP000198706">
    <property type="component" value="Unassembled WGS sequence"/>
</dbReference>
<dbReference type="STRING" id="137658.SAMN05216186_10270"/>
<reference evidence="1 2" key="1">
    <citation type="submission" date="2016-10" db="EMBL/GenBank/DDBJ databases">
        <authorList>
            <person name="de Groot N.N."/>
        </authorList>
    </citation>
    <scope>NUCLEOTIDE SEQUENCE [LARGE SCALE GENOMIC DNA]</scope>
    <source>
        <strain evidence="1 2">JCM 21544</strain>
    </source>
</reference>
<dbReference type="AlphaFoldDB" id="A0A1G8V2D2"/>
<evidence type="ECO:0000313" key="2">
    <source>
        <dbReference type="Proteomes" id="UP000198706"/>
    </source>
</evidence>
<dbReference type="EMBL" id="FNFD01000002">
    <property type="protein sequence ID" value="SDJ60024.1"/>
    <property type="molecule type" value="Genomic_DNA"/>
</dbReference>
<keyword evidence="2" id="KW-1185">Reference proteome</keyword>
<dbReference type="RefSeq" id="WP_084336857.1">
    <property type="nucleotide sequence ID" value="NZ_FNFD01000002.1"/>
</dbReference>
<organism evidence="1 2">
    <name type="scientific">Pseudomonas indica</name>
    <dbReference type="NCBI Taxonomy" id="137658"/>
    <lineage>
        <taxon>Bacteria</taxon>
        <taxon>Pseudomonadati</taxon>
        <taxon>Pseudomonadota</taxon>
        <taxon>Gammaproteobacteria</taxon>
        <taxon>Pseudomonadales</taxon>
        <taxon>Pseudomonadaceae</taxon>
        <taxon>Pseudomonas</taxon>
    </lineage>
</organism>
<accession>A0A1G8V2D2</accession>
<protein>
    <submittedName>
        <fullName evidence="1">Uncharacterized protein</fullName>
    </submittedName>
</protein>
<name>A0A1G8V2D2_9PSED</name>
<sequence length="74" mass="8404">MRRTFPLLRLSPEAAGQLQHDHQRAIQKLHALELEHAEFVRQVRALIGASALWQLQTATRNAVLLDALKKEAKV</sequence>
<evidence type="ECO:0000313" key="1">
    <source>
        <dbReference type="EMBL" id="SDJ60024.1"/>
    </source>
</evidence>